<dbReference type="EMBL" id="CM041549">
    <property type="protein sequence ID" value="KAI3357869.1"/>
    <property type="molecule type" value="Genomic_DNA"/>
</dbReference>
<sequence length="201" mass="22473">MASSLQFIVLLCLTSRLWTGANINQPLCCCSDGRVADPTICKPCPDGWTKFYCYCFLYHHGEKAWADAEHTCISLGGNLASIPSTFRGSYGFIKSIIRRVTNEDRPAWLGGYDATKGTRFNRIDGTKFDFDMWRYQQPNNTNGEEHCLEMNYLGFANDANCLNKKSFVCGLNLGGSLPRDDVTPLLMMSLPPRSQASMTSH</sequence>
<name>A0ACB8VQS7_9TELE</name>
<evidence type="ECO:0000313" key="1">
    <source>
        <dbReference type="EMBL" id="KAI3357869.1"/>
    </source>
</evidence>
<accession>A0ACB8VQS7</accession>
<protein>
    <submittedName>
        <fullName evidence="1">Uncharacterized protein</fullName>
    </submittedName>
</protein>
<dbReference type="Proteomes" id="UP000831701">
    <property type="component" value="Chromosome 19"/>
</dbReference>
<keyword evidence="2" id="KW-1185">Reference proteome</keyword>
<comment type="caution">
    <text evidence="1">The sequence shown here is derived from an EMBL/GenBank/DDBJ whole genome shotgun (WGS) entry which is preliminary data.</text>
</comment>
<reference evidence="1" key="1">
    <citation type="submission" date="2022-04" db="EMBL/GenBank/DDBJ databases">
        <title>Jade perch genome.</title>
        <authorList>
            <person name="Chao B."/>
        </authorList>
    </citation>
    <scope>NUCLEOTIDE SEQUENCE</scope>
    <source>
        <strain evidence="1">CB-2022</strain>
    </source>
</reference>
<proteinExistence type="predicted"/>
<evidence type="ECO:0000313" key="2">
    <source>
        <dbReference type="Proteomes" id="UP000831701"/>
    </source>
</evidence>
<gene>
    <name evidence="1" type="ORF">L3Q82_016255</name>
</gene>
<organism evidence="1 2">
    <name type="scientific">Scortum barcoo</name>
    <name type="common">barcoo grunter</name>
    <dbReference type="NCBI Taxonomy" id="214431"/>
    <lineage>
        <taxon>Eukaryota</taxon>
        <taxon>Metazoa</taxon>
        <taxon>Chordata</taxon>
        <taxon>Craniata</taxon>
        <taxon>Vertebrata</taxon>
        <taxon>Euteleostomi</taxon>
        <taxon>Actinopterygii</taxon>
        <taxon>Neopterygii</taxon>
        <taxon>Teleostei</taxon>
        <taxon>Neoteleostei</taxon>
        <taxon>Acanthomorphata</taxon>
        <taxon>Eupercaria</taxon>
        <taxon>Centrarchiformes</taxon>
        <taxon>Terapontoidei</taxon>
        <taxon>Terapontidae</taxon>
        <taxon>Scortum</taxon>
    </lineage>
</organism>
<feature type="non-terminal residue" evidence="1">
    <location>
        <position position="201"/>
    </location>
</feature>